<reference evidence="2 3" key="1">
    <citation type="journal article" date="2016" name="Front. Microbiol.">
        <title>Comparative Genomics Analysis of Streptomyces Species Reveals Their Adaptation to the Marine Environment and Their Diversity at the Genomic Level.</title>
        <authorList>
            <person name="Tian X."/>
            <person name="Zhang Z."/>
            <person name="Yang T."/>
            <person name="Chen M."/>
            <person name="Li J."/>
            <person name="Chen F."/>
            <person name="Yang J."/>
            <person name="Li W."/>
            <person name="Zhang B."/>
            <person name="Zhang Z."/>
            <person name="Wu J."/>
            <person name="Zhang C."/>
            <person name="Long L."/>
            <person name="Xiao J."/>
        </authorList>
    </citation>
    <scope>NUCLEOTIDE SEQUENCE [LARGE SCALE GENOMIC DNA]</scope>
    <source>
        <strain evidence="2 3">SCSIO 02100</strain>
    </source>
</reference>
<dbReference type="EMBL" id="LJGU01000132">
    <property type="protein sequence ID" value="OEU97002.1"/>
    <property type="molecule type" value="Genomic_DNA"/>
</dbReference>
<evidence type="ECO:0000313" key="2">
    <source>
        <dbReference type="EMBL" id="OEU97002.1"/>
    </source>
</evidence>
<protein>
    <submittedName>
        <fullName evidence="2">Uncharacterized protein</fullName>
    </submittedName>
</protein>
<dbReference type="AlphaFoldDB" id="A0A1E7JZB9"/>
<sequence length="72" mass="7937">MRPISPEPFADRRSAASCLKLLLVLAAVVLVLYLLFVAWTIWDFDYDLGHRRNCSPTAGVEPAEPAPPGSVR</sequence>
<organism evidence="2 3">
    <name type="scientific">Streptomyces oceani</name>
    <dbReference type="NCBI Taxonomy" id="1075402"/>
    <lineage>
        <taxon>Bacteria</taxon>
        <taxon>Bacillati</taxon>
        <taxon>Actinomycetota</taxon>
        <taxon>Actinomycetes</taxon>
        <taxon>Kitasatosporales</taxon>
        <taxon>Streptomycetaceae</taxon>
        <taxon>Streptomyces</taxon>
    </lineage>
</organism>
<keyword evidence="3" id="KW-1185">Reference proteome</keyword>
<gene>
    <name evidence="2" type="ORF">AN216_17180</name>
</gene>
<feature type="transmembrane region" description="Helical" evidence="1">
    <location>
        <begin position="21"/>
        <end position="42"/>
    </location>
</feature>
<evidence type="ECO:0000256" key="1">
    <source>
        <dbReference type="SAM" id="Phobius"/>
    </source>
</evidence>
<evidence type="ECO:0000313" key="3">
    <source>
        <dbReference type="Proteomes" id="UP000176101"/>
    </source>
</evidence>
<comment type="caution">
    <text evidence="2">The sequence shown here is derived from an EMBL/GenBank/DDBJ whole genome shotgun (WGS) entry which is preliminary data.</text>
</comment>
<keyword evidence="1" id="KW-1133">Transmembrane helix</keyword>
<accession>A0A1E7JZB9</accession>
<keyword evidence="1" id="KW-0472">Membrane</keyword>
<dbReference type="Proteomes" id="UP000176101">
    <property type="component" value="Unassembled WGS sequence"/>
</dbReference>
<keyword evidence="1" id="KW-0812">Transmembrane</keyword>
<name>A0A1E7JZB9_9ACTN</name>
<proteinExistence type="predicted"/>